<keyword evidence="1" id="KW-0472">Membrane</keyword>
<dbReference type="Proteomes" id="UP000325536">
    <property type="component" value="Chromosome"/>
</dbReference>
<protein>
    <submittedName>
        <fullName evidence="2">Uncharacterized protein</fullName>
    </submittedName>
</protein>
<feature type="transmembrane region" description="Helical" evidence="1">
    <location>
        <begin position="14"/>
        <end position="36"/>
    </location>
</feature>
<reference evidence="2 3" key="1">
    <citation type="submission" date="2018-08" db="EMBL/GenBank/DDBJ databases">
        <title>Neisseria animalis ATCC 49930 complete genome.</title>
        <authorList>
            <person name="Veseli I.A."/>
            <person name="Mascarenhas dos Santos A.C."/>
            <person name="Buttler R."/>
            <person name="Pombert J.-F."/>
        </authorList>
    </citation>
    <scope>NUCLEOTIDE SEQUENCE [LARGE SCALE GENOMIC DNA]</scope>
    <source>
        <strain evidence="2 3">ATCC 49930</strain>
    </source>
</reference>
<dbReference type="Pfam" id="PF05751">
    <property type="entry name" value="FixH"/>
    <property type="match status" value="1"/>
</dbReference>
<evidence type="ECO:0000256" key="1">
    <source>
        <dbReference type="SAM" id="Phobius"/>
    </source>
</evidence>
<dbReference type="AlphaFoldDB" id="A0A5P3MNM3"/>
<accession>A0A5P3MNM3</accession>
<keyword evidence="1" id="KW-0812">Transmembrane</keyword>
<gene>
    <name evidence="2" type="ORF">D0T90_00325</name>
</gene>
<sequence length="183" mass="20802">MAEQNRAKPWYKQFWPWMLMAGPIFVVLASVSMFFVAKASMTDLVSDDYYKDGKHIEIQLHRDEEAFKRHIKAQVLISPDMNAAKVFVSGNFDTTQPLNLQMMHPAKKADDQTIALKATTPEGSEQMVYEADFKPLAEANHWYVRLEDAAGVWRVENKWFVSQGNAINLTPPDKLLDTPAAAQ</sequence>
<dbReference type="OrthoDB" id="5295180at2"/>
<keyword evidence="3" id="KW-1185">Reference proteome</keyword>
<evidence type="ECO:0000313" key="3">
    <source>
        <dbReference type="Proteomes" id="UP000325536"/>
    </source>
</evidence>
<dbReference type="KEGG" id="naq:D0T90_00325"/>
<dbReference type="RefSeq" id="WP_123795403.1">
    <property type="nucleotide sequence ID" value="NZ_CP031699.1"/>
</dbReference>
<name>A0A5P3MNM3_NEIAN</name>
<organism evidence="2 3">
    <name type="scientific">Neisseria animalis</name>
    <dbReference type="NCBI Taxonomy" id="492"/>
    <lineage>
        <taxon>Bacteria</taxon>
        <taxon>Pseudomonadati</taxon>
        <taxon>Pseudomonadota</taxon>
        <taxon>Betaproteobacteria</taxon>
        <taxon>Neisseriales</taxon>
        <taxon>Neisseriaceae</taxon>
        <taxon>Neisseria</taxon>
    </lineage>
</organism>
<proteinExistence type="predicted"/>
<evidence type="ECO:0000313" key="2">
    <source>
        <dbReference type="EMBL" id="QEY23144.1"/>
    </source>
</evidence>
<dbReference type="InterPro" id="IPR008620">
    <property type="entry name" value="FixH"/>
</dbReference>
<dbReference type="EMBL" id="CP031699">
    <property type="protein sequence ID" value="QEY23144.1"/>
    <property type="molecule type" value="Genomic_DNA"/>
</dbReference>
<keyword evidence="1" id="KW-1133">Transmembrane helix</keyword>